<organism evidence="1 2">
    <name type="scientific">Actomonas aquatica</name>
    <dbReference type="NCBI Taxonomy" id="2866162"/>
    <lineage>
        <taxon>Bacteria</taxon>
        <taxon>Pseudomonadati</taxon>
        <taxon>Verrucomicrobiota</taxon>
        <taxon>Opitutia</taxon>
        <taxon>Opitutales</taxon>
        <taxon>Opitutaceae</taxon>
        <taxon>Actomonas</taxon>
    </lineage>
</organism>
<dbReference type="EMBL" id="CP139781">
    <property type="protein sequence ID" value="WRQ87244.1"/>
    <property type="molecule type" value="Genomic_DNA"/>
</dbReference>
<evidence type="ECO:0000313" key="2">
    <source>
        <dbReference type="Proteomes" id="UP000738431"/>
    </source>
</evidence>
<proteinExistence type="predicted"/>
<accession>A0ABZ1C6M8</accession>
<dbReference type="InterPro" id="IPR011050">
    <property type="entry name" value="Pectin_lyase_fold/virulence"/>
</dbReference>
<sequence length="509" mass="55979">MSLLNLAGGSRAAEVDVVTYEQFGAVGDGLTDDLPAIVAAHAEANATGLPVRSDPEATYHLGRQALTAVIETDTDWSTSRFIIDDSQGVEDHKRPLFEVRSSLAPVPLAIERLRAGQERLETPVPPEFDLLVFVENAEQRRYLRKGLNVNAGTPQNEVFILRRDGSIEGAIEWDYDVITQVEARPMDPETLTLKGGYFVHVANRMKQPEGYNYWARGIRIQRSNTVVEGVSYEVVGETDFGHPYMGFLEAQKVANITLRDCRIEPHKFYWTIGSAGKPVPMGTYGYRADRVVNYALSGCRMGDIHDRSRWGVAATNFMKNVLVEDCVLSRMDVHMGVSGYYIIRNSTLGHMGINAIGRGRLVVEGSTVHSERLLNFRPDYGATWDGDVVVRNSRWVPPASEQGGGAVAVFGVRNDGTHDFGYQSSMPSEIVIDGLTIEDAALREQGTAVYLFDDPSGALDPSLPHPYRPTERVEIHKLDTTSGQPVEVSADPRVETAVGIENGESAVAQ</sequence>
<dbReference type="Gene3D" id="2.160.20.10">
    <property type="entry name" value="Single-stranded right-handed beta-helix, Pectin lyase-like"/>
    <property type="match status" value="1"/>
</dbReference>
<reference evidence="1 2" key="1">
    <citation type="submission" date="2023-12" db="EMBL/GenBank/DDBJ databases">
        <title>Description of an unclassified Opitutus bacterium of Verrucomicrobiota.</title>
        <authorList>
            <person name="Zhang D.-F."/>
        </authorList>
    </citation>
    <scope>NUCLEOTIDE SEQUENCE [LARGE SCALE GENOMIC DNA]</scope>
    <source>
        <strain evidence="1 2">WL0086</strain>
    </source>
</reference>
<dbReference type="RefSeq" id="WP_221029343.1">
    <property type="nucleotide sequence ID" value="NZ_CP139781.1"/>
</dbReference>
<dbReference type="InterPro" id="IPR012334">
    <property type="entry name" value="Pectin_lyas_fold"/>
</dbReference>
<dbReference type="Proteomes" id="UP000738431">
    <property type="component" value="Chromosome"/>
</dbReference>
<keyword evidence="2" id="KW-1185">Reference proteome</keyword>
<dbReference type="SUPFAM" id="SSF51126">
    <property type="entry name" value="Pectin lyase-like"/>
    <property type="match status" value="1"/>
</dbReference>
<gene>
    <name evidence="1" type="ORF">K1X11_020720</name>
</gene>
<evidence type="ECO:0008006" key="3">
    <source>
        <dbReference type="Google" id="ProtNLM"/>
    </source>
</evidence>
<name>A0ABZ1C6M8_9BACT</name>
<evidence type="ECO:0000313" key="1">
    <source>
        <dbReference type="EMBL" id="WRQ87244.1"/>
    </source>
</evidence>
<protein>
    <recommendedName>
        <fullName evidence="3">Pectate lyase superfamily protein domain-containing protein</fullName>
    </recommendedName>
</protein>